<keyword evidence="3" id="KW-1185">Reference proteome</keyword>
<reference evidence="2 3" key="1">
    <citation type="submission" date="2016-10" db="EMBL/GenBank/DDBJ databases">
        <title>The genome of Paramicrosporidium saccamoebae is the missing link in understanding Cryptomycota and Microsporidia evolution.</title>
        <authorList>
            <person name="Quandt C.A."/>
            <person name="Beaudet D."/>
            <person name="Corsaro D."/>
            <person name="Michel R."/>
            <person name="Corradi N."/>
            <person name="James T."/>
        </authorList>
    </citation>
    <scope>NUCLEOTIDE SEQUENCE [LARGE SCALE GENOMIC DNA]</scope>
    <source>
        <strain evidence="2 3">KSL3</strain>
    </source>
</reference>
<protein>
    <recommendedName>
        <fullName evidence="1">TTI1 C-terminal TPR domain-containing protein</fullName>
    </recommendedName>
</protein>
<dbReference type="Pfam" id="PF24181">
    <property type="entry name" value="TPR_TTI1_C"/>
    <property type="match status" value="1"/>
</dbReference>
<organism evidence="2 3">
    <name type="scientific">Paramicrosporidium saccamoebae</name>
    <dbReference type="NCBI Taxonomy" id="1246581"/>
    <lineage>
        <taxon>Eukaryota</taxon>
        <taxon>Fungi</taxon>
        <taxon>Fungi incertae sedis</taxon>
        <taxon>Cryptomycota</taxon>
        <taxon>Cryptomycota incertae sedis</taxon>
        <taxon>Paramicrosporidium</taxon>
    </lineage>
</organism>
<feature type="domain" description="TTI1 C-terminal TPR" evidence="1">
    <location>
        <begin position="515"/>
        <end position="644"/>
    </location>
</feature>
<dbReference type="STRING" id="1246581.A0A2H9TIT3"/>
<dbReference type="InterPro" id="IPR057567">
    <property type="entry name" value="TPR_TTI1_C"/>
</dbReference>
<dbReference type="InterPro" id="IPR049362">
    <property type="entry name" value="TTI1_rpt"/>
</dbReference>
<dbReference type="PANTHER" id="PTHR18460:SF3">
    <property type="entry name" value="TELO2-INTERACTING PROTEIN 1 HOMOLOG"/>
    <property type="match status" value="1"/>
</dbReference>
<dbReference type="InterPro" id="IPR016024">
    <property type="entry name" value="ARM-type_fold"/>
</dbReference>
<dbReference type="GO" id="GO:0005737">
    <property type="term" value="C:cytoplasm"/>
    <property type="evidence" value="ECO:0007669"/>
    <property type="project" value="TreeGrafter"/>
</dbReference>
<evidence type="ECO:0000259" key="1">
    <source>
        <dbReference type="Pfam" id="PF24181"/>
    </source>
</evidence>
<dbReference type="InterPro" id="IPR052587">
    <property type="entry name" value="TELO2-interacting_protein_1"/>
</dbReference>
<comment type="caution">
    <text evidence="2">The sequence shown here is derived from an EMBL/GenBank/DDBJ whole genome shotgun (WGS) entry which is preliminary data.</text>
</comment>
<gene>
    <name evidence="2" type="ORF">PSACC_02523</name>
</gene>
<name>A0A2H9TIT3_9FUNG</name>
<dbReference type="SUPFAM" id="SSF48371">
    <property type="entry name" value="ARM repeat"/>
    <property type="match status" value="1"/>
</dbReference>
<dbReference type="Pfam" id="PF21547">
    <property type="entry name" value="TTI1"/>
    <property type="match status" value="1"/>
</dbReference>
<dbReference type="EMBL" id="MTSL01000167">
    <property type="protein sequence ID" value="PJF17672.1"/>
    <property type="molecule type" value="Genomic_DNA"/>
</dbReference>
<sequence length="746" mass="83480">MLSAGRILSLLAASLDDKLPEPVSMNIKTARLKELQMLIENMPLELLGNVDMYQPLGYVLNVLLKTIDGSFALEYRKIAAASVRSLLGRHPNDEFPEFVMPGTCTALLKFLCSWEKEPIEVVKMAVDCMSSMLRRAHRRAERDGKLSILLTRLAGLCYSIRSTPLAVKYTEMLIEMLLLAEHLKDETVLLPVIRGLALMGQPKMVAKSWKPKTLPLAVTVLDTTMEFVAEANPKVITVRHLEEIHGLCEFVPPHLWPTATVATCKPVIMHLAQQAKLPTYLNSLDQWGWESDIDRTSMKLVELFRDVNMINFEFEGRPEAHELLVFGKANKESIDAVDKLIGWFDEYSDREVADTNADNVLKEENLWHLAWCSAANCILWGDKSCESLIRPLLRLKTALNVPVQEAANVTGTKLAVLFGFDSFHELLQDRGEVLLNNISADLRYPTLFPHTPLVLAELIRSVDYSLHATVLLDIVRELEDRAWQYQRYSGYSLSLLSALKTTLSVFRNSETPVPKDPKIEEEEPLNLPMTIEEELTDAALKVAIHFVTSDEERIRLEALEVLHGACRVFTKERSSVFLPVVHSTWRPLVARLTDPSLIVARYALQIIGSQAAIAGSFMADRVQKELLPNIGAVFSRESATTGRVSSVFVVVDLLRSLGRISPLTIREAANMLLAPGSGINPTDVVRMIKCLAEIDADQIWYVLHVQHGTMSTLIHPSNLFPAIILPKRQTVGDPLLVSKCVIACSY</sequence>
<accession>A0A2H9TIT3</accession>
<dbReference type="AlphaFoldDB" id="A0A2H9TIT3"/>
<dbReference type="Proteomes" id="UP000240830">
    <property type="component" value="Unassembled WGS sequence"/>
</dbReference>
<evidence type="ECO:0000313" key="2">
    <source>
        <dbReference type="EMBL" id="PJF17672.1"/>
    </source>
</evidence>
<evidence type="ECO:0000313" key="3">
    <source>
        <dbReference type="Proteomes" id="UP000240830"/>
    </source>
</evidence>
<proteinExistence type="predicted"/>
<dbReference type="PANTHER" id="PTHR18460">
    <property type="entry name" value="TEL2 INTERACTING PROTEIN 1 TTI1 FAMILY MEMBER"/>
    <property type="match status" value="1"/>
</dbReference>
<dbReference type="OrthoDB" id="49511at2759"/>